<evidence type="ECO:0000313" key="3">
    <source>
        <dbReference type="Proteomes" id="UP001310387"/>
    </source>
</evidence>
<comment type="caution">
    <text evidence="2">The sequence shown here is derived from an EMBL/GenBank/DDBJ whole genome shotgun (WGS) entry which is preliminary data.</text>
</comment>
<dbReference type="Proteomes" id="UP001310387">
    <property type="component" value="Unassembled WGS sequence"/>
</dbReference>
<dbReference type="EMBL" id="JBAGLP010000116">
    <property type="protein sequence ID" value="MEG3614679.1"/>
    <property type="molecule type" value="Genomic_DNA"/>
</dbReference>
<feature type="transmembrane region" description="Helical" evidence="1">
    <location>
        <begin position="145"/>
        <end position="178"/>
    </location>
</feature>
<feature type="transmembrane region" description="Helical" evidence="1">
    <location>
        <begin position="190"/>
        <end position="210"/>
    </location>
</feature>
<evidence type="ECO:0000256" key="1">
    <source>
        <dbReference type="SAM" id="Phobius"/>
    </source>
</evidence>
<keyword evidence="3" id="KW-1185">Reference proteome</keyword>
<proteinExistence type="predicted"/>
<keyword evidence="1" id="KW-0472">Membrane</keyword>
<gene>
    <name evidence="2" type="ORF">V5O49_06025</name>
</gene>
<accession>A0ABU7Z5C2</accession>
<feature type="transmembrane region" description="Helical" evidence="1">
    <location>
        <begin position="75"/>
        <end position="96"/>
    </location>
</feature>
<reference evidence="2" key="1">
    <citation type="journal article" date="2024" name="Antonie Van Leeuwenhoek">
        <title>Isoptericola haloaureus sp. nov., a dimorphic actinobacterium isolated from mangrove sediments of southeast India, implicating biosaline agricultural significance through nitrogen fixation and salt tolerance genes.</title>
        <authorList>
            <person name="Prathaban M."/>
            <person name="Prathiviraj R."/>
            <person name="Ravichandran M."/>
            <person name="Natarajan S.D."/>
            <person name="Sobanaa M."/>
            <person name="Hari Krishna Kumar S."/>
            <person name="Chandrasekar V."/>
            <person name="Selvin J."/>
        </authorList>
    </citation>
    <scope>NUCLEOTIDE SEQUENCE</scope>
    <source>
        <strain evidence="2">MP1014</strain>
    </source>
</reference>
<evidence type="ECO:0000313" key="2">
    <source>
        <dbReference type="EMBL" id="MEG3614679.1"/>
    </source>
</evidence>
<reference evidence="2" key="2">
    <citation type="submission" date="2024-02" db="EMBL/GenBank/DDBJ databases">
        <authorList>
            <person name="Prathaban M."/>
            <person name="Mythili R."/>
            <person name="Sharmila Devi N."/>
            <person name="Sobanaa M."/>
            <person name="Prathiviraj R."/>
            <person name="Selvin J."/>
        </authorList>
    </citation>
    <scope>NUCLEOTIDE SEQUENCE</scope>
    <source>
        <strain evidence="2">MP1014</strain>
    </source>
</reference>
<organism evidence="2 3">
    <name type="scientific">Isoptericola haloaureus</name>
    <dbReference type="NCBI Taxonomy" id="1542902"/>
    <lineage>
        <taxon>Bacteria</taxon>
        <taxon>Bacillati</taxon>
        <taxon>Actinomycetota</taxon>
        <taxon>Actinomycetes</taxon>
        <taxon>Micrococcales</taxon>
        <taxon>Promicromonosporaceae</taxon>
        <taxon>Isoptericola</taxon>
    </lineage>
</organism>
<feature type="transmembrane region" description="Helical" evidence="1">
    <location>
        <begin position="33"/>
        <end position="55"/>
    </location>
</feature>
<name>A0ABU7Z5C2_9MICO</name>
<feature type="transmembrane region" description="Helical" evidence="1">
    <location>
        <begin position="103"/>
        <end position="125"/>
    </location>
</feature>
<dbReference type="RefSeq" id="WP_332901441.1">
    <property type="nucleotide sequence ID" value="NZ_JBAGLP010000116.1"/>
</dbReference>
<protein>
    <submittedName>
        <fullName evidence="2">Uncharacterized protein</fullName>
    </submittedName>
</protein>
<keyword evidence="1" id="KW-0812">Transmembrane</keyword>
<sequence>MNGTAALVDRGALVRRVESAATRRAARSLGVPNVVVGSGFWVVLAVVAVTVPLIVDRAGHQMDVGILATGGYSARWFAFALGLIMCATITATHVAAGGTRRALFRGALLATAGGGVFYGLAYTLAQLGERRLFDELGWPWQAPDFLIFGGQAGDLLLTLVGATLTIAVYILVGVAVAVGYLHHGAWRGTLLLVPNAALLAVAEVAGRVASWTDDVGLGLGRASAVVVTLLALAVAVALAAGWLRAMLFRLPIRPSR</sequence>
<keyword evidence="1" id="KW-1133">Transmembrane helix</keyword>
<feature type="transmembrane region" description="Helical" evidence="1">
    <location>
        <begin position="222"/>
        <end position="243"/>
    </location>
</feature>